<organism evidence="1 2">
    <name type="scientific">Tumebacillus lacus</name>
    <dbReference type="NCBI Taxonomy" id="2995335"/>
    <lineage>
        <taxon>Bacteria</taxon>
        <taxon>Bacillati</taxon>
        <taxon>Bacillota</taxon>
        <taxon>Bacilli</taxon>
        <taxon>Bacillales</taxon>
        <taxon>Alicyclobacillaceae</taxon>
        <taxon>Tumebacillus</taxon>
    </lineage>
</organism>
<gene>
    <name evidence="1" type="primary">dndB</name>
    <name evidence="1" type="ORF">OS242_04400</name>
</gene>
<dbReference type="NCBIfam" id="TIGR03187">
    <property type="entry name" value="DGQHR"/>
    <property type="match status" value="1"/>
</dbReference>
<comment type="caution">
    <text evidence="1">The sequence shown here is derived from an EMBL/GenBank/DDBJ whole genome shotgun (WGS) entry which is preliminary data.</text>
</comment>
<evidence type="ECO:0000313" key="1">
    <source>
        <dbReference type="EMBL" id="MCX7569191.1"/>
    </source>
</evidence>
<proteinExistence type="predicted"/>
<dbReference type="InterPro" id="IPR017601">
    <property type="entry name" value="DGQHR-contain_dom"/>
</dbReference>
<dbReference type="InterPro" id="IPR017642">
    <property type="entry name" value="DNA_S_mod_DndB"/>
</dbReference>
<dbReference type="EMBL" id="JAPMLT010000002">
    <property type="protein sequence ID" value="MCX7569191.1"/>
    <property type="molecule type" value="Genomic_DNA"/>
</dbReference>
<dbReference type="Pfam" id="PF14072">
    <property type="entry name" value="DndB"/>
    <property type="match status" value="1"/>
</dbReference>
<dbReference type="CDD" id="cd16412">
    <property type="entry name" value="dndB"/>
    <property type="match status" value="1"/>
</dbReference>
<dbReference type="NCBIfam" id="TIGR03233">
    <property type="entry name" value="DNA_S_dndB"/>
    <property type="match status" value="1"/>
</dbReference>
<name>A0ABT3WX38_9BACL</name>
<evidence type="ECO:0000313" key="2">
    <source>
        <dbReference type="Proteomes" id="UP001208017"/>
    </source>
</evidence>
<protein>
    <submittedName>
        <fullName evidence="1">DNA sulfur modification protein DndB</fullName>
    </submittedName>
</protein>
<dbReference type="Proteomes" id="UP001208017">
    <property type="component" value="Unassembled WGS sequence"/>
</dbReference>
<accession>A0ABT3WX38</accession>
<sequence length="373" mass="42649">MDATFSYNFPAIRGVQAGEDYYVVMCPLRLIPKIFLFDEEEIAPEHRAQRTLNRSRIPDIANYILDNPGDYVFSSLTASIDGDVSFTPFSIEPQFKDIGKLSVSLDSRFLINDGQHRRAAIEEALRTQPDMGNETISVVFFRDVGLVKSQQIFADLNRHAVNTTSSLGILYDHRDQLATLTKEIVSSIPLLDRYTDREKQSLPKMSAKLFALSSIHRANSRILNKKKGEFISDQEKQFLKDFWEQLCNSMTEWQQVFKKELTPTEVRTNFINTHGVFLEAIGLVANYLFHNHPTDWNEYIRTLSGVDWSRSNTSDWMGRAYSPSGRINKNKDTIQLTANLIKIKLGLPLFEQELAAEEKIKVGETDDARLVRS</sequence>
<reference evidence="1 2" key="1">
    <citation type="submission" date="2022-11" db="EMBL/GenBank/DDBJ databases">
        <title>Study of microbial diversity in lake waters.</title>
        <authorList>
            <person name="Zhang J."/>
        </authorList>
    </citation>
    <scope>NUCLEOTIDE SEQUENCE [LARGE SCALE GENOMIC DNA]</scope>
    <source>
        <strain evidence="1 2">DT12</strain>
    </source>
</reference>
<keyword evidence="2" id="KW-1185">Reference proteome</keyword>